<sequence>MSNEATLSAIKKFTSKYEEILFYTDGEIFTTKEKYVPCTAVVSTSIIYVFKYHFGGKMNLKQRVSIHDLKEIRYLTSLARLFVTEDTSFNIQLEKIQEFETSIMVAMNKFNYSSNCPLIIQFTGYPDEPPKAPQLQQRPENLILSRYHTLITRFTGQSHLALKNTYLFFESTYRTSITFDDKISDPEYTEYISVPIAHESLLRYLNFNNFATNGINFILRDIIYGTKSITTITLRNYASKLNPTVIEFSKSSNPSIIAWTFENCFENANDFLEFFESFSQYQGTIQCLTIRNVSLTTGVIRAFGNLLKSSRCFVDMESLILDNISCGASNGLEIFNTIDQAAKFLTKLTNFSCSGWESTIVQPRITLGSPYEITACQGLRHIALTHSSFAESEGFLQFPPNLCEIDVSYCVFSSASLIAFIRSIKEFGKNLTVNLTAIQMKTTEWQAFYRDCSTLIGINNIIELNYSSNQFPQDFEKVFCQIFVTPTLKFINLSDIFTPESISKLFYIIDQLAQIDLYGITIDGTDQHRLGDSLVDLVLNLRKIKSLEFLAISNHLVSDQATVNLYKHLPALKMIHELTVDGTENLGRVNFFGFYKRIWMPKNILSIGFPIIDYKRLFSKKEAIVQEFGSERCQAWWEVMFSKQNVSNSFIRSEFYRRNLKFVEFAKFLVSFPIPLRFPRADNHFFHFNWPESAMNQKSLFDEEFLETDSFVTRQIASMTTVFQPPKFEGPSEITIPLILRRYFGTEQFNVKRNIVEIKEDHSELIREDFIKSHYDMINVNMASLLIDVDRICDMLEQLAEEETDLTCKVEDEKPPEIINQAELNFFRNELRALQKDTMYDDSLQTRTRRGTFVISHNQMETQSKKMVSIKNVTRREMKKSMSIALNEDYVALLNQIQKDGVIVKDLEQMTLARLRNIAYYDNKIDKQQDESLTMPRPYPVSDFTLDESIQAAVDGKRVPDSENDKFSMTLDEVQTENKFAEDDLEIQAKAFSVEAKSKNIFFQRKGSFILPPMNPMEDSNLMSSPLIMPTIDGQSPNGSVSTFELPESPPESPEKEQRSPIFIIKPTIPSSTPVQTNFPENQPVLPPPIPISTKIPNNQSPNPPQIRPPPVISFAPPNIPPIIRPKVANSESDDNSEDFSMPPIGQNTPPLVTPPHINIPVINPISIPPPKIPEQKPISSQSSEDEGDFSMPQIVSSPTKIVIPPPPPPSNPENPNSINAFDRPDFVLPPNLSSSFNVSDQGYQQPSPPVIKPNQVPTKVVDSLAPTVPHSSQPVKPIFIPPNISPPQYQNNSGQNSPKPPTITPPPVITPPIVPQNQPLDSLMPGPALKTPVIIPQSKSPPPVISPPSPTKPLDSLMPGVVIPPKLPVIVPPPPQKQPDDESPYELPPSLASNLDIKDKYVPNIQNLNLPPPEPVAPVIIPRKMESTEYSSSYYSDYSDSGPIEMPNLPPPLKESLSKDSIPIPPPTEEPPAVISPPNEEKELTTEIPLPPPIEELPQSKSGEYYSSYYSETTQEDEGNNEDLYESKLSFLPGVSQPLIEEVENPKPKKEEKKISPPNPRLFDSLMPQTPPHIDQKPFQRPVSVSPTPPTIVSPPSISPPVIVPPTIPTVGVRPVVVPPSIAKPNIPQPFVPPVINKPNIPSPSVPQLNSERFSVPTIPKKD</sequence>
<accession>A2FFQ0</accession>
<feature type="compositionally biased region" description="Low complexity" evidence="1">
    <location>
        <begin position="1503"/>
        <end position="1513"/>
    </location>
</feature>
<feature type="compositionally biased region" description="Polar residues" evidence="1">
    <location>
        <begin position="1033"/>
        <end position="1043"/>
    </location>
</feature>
<dbReference type="InterPro" id="IPR032675">
    <property type="entry name" value="LRR_dom_sf"/>
</dbReference>
<feature type="compositionally biased region" description="Pro residues" evidence="1">
    <location>
        <begin position="1366"/>
        <end position="1378"/>
    </location>
</feature>
<feature type="compositionally biased region" description="Pro residues" evidence="1">
    <location>
        <begin position="1204"/>
        <end position="1213"/>
    </location>
</feature>
<reference evidence="2" key="2">
    <citation type="journal article" date="2007" name="Science">
        <title>Draft genome sequence of the sexually transmitted pathogen Trichomonas vaginalis.</title>
        <authorList>
            <person name="Carlton J.M."/>
            <person name="Hirt R.P."/>
            <person name="Silva J.C."/>
            <person name="Delcher A.L."/>
            <person name="Schatz M."/>
            <person name="Zhao Q."/>
            <person name="Wortman J.R."/>
            <person name="Bidwell S.L."/>
            <person name="Alsmark U.C.M."/>
            <person name="Besteiro S."/>
            <person name="Sicheritz-Ponten T."/>
            <person name="Noel C.J."/>
            <person name="Dacks J.B."/>
            <person name="Foster P.G."/>
            <person name="Simillion C."/>
            <person name="Van de Peer Y."/>
            <person name="Miranda-Saavedra D."/>
            <person name="Barton G.J."/>
            <person name="Westrop G.D."/>
            <person name="Mueller S."/>
            <person name="Dessi D."/>
            <person name="Fiori P.L."/>
            <person name="Ren Q."/>
            <person name="Paulsen I."/>
            <person name="Zhang H."/>
            <person name="Bastida-Corcuera F.D."/>
            <person name="Simoes-Barbosa A."/>
            <person name="Brown M.T."/>
            <person name="Hayes R.D."/>
            <person name="Mukherjee M."/>
            <person name="Okumura C.Y."/>
            <person name="Schneider R."/>
            <person name="Smith A.J."/>
            <person name="Vanacova S."/>
            <person name="Villalvazo M."/>
            <person name="Haas B.J."/>
            <person name="Pertea M."/>
            <person name="Feldblyum T.V."/>
            <person name="Utterback T.R."/>
            <person name="Shu C.L."/>
            <person name="Osoegawa K."/>
            <person name="de Jong P.J."/>
            <person name="Hrdy I."/>
            <person name="Horvathova L."/>
            <person name="Zubacova Z."/>
            <person name="Dolezal P."/>
            <person name="Malik S.B."/>
            <person name="Logsdon J.M. Jr."/>
            <person name="Henze K."/>
            <person name="Gupta A."/>
            <person name="Wang C.C."/>
            <person name="Dunne R.L."/>
            <person name="Upcroft J.A."/>
            <person name="Upcroft P."/>
            <person name="White O."/>
            <person name="Salzberg S.L."/>
            <person name="Tang P."/>
            <person name="Chiu C.-H."/>
            <person name="Lee Y.-S."/>
            <person name="Embley T.M."/>
            <person name="Coombs G.H."/>
            <person name="Mottram J.C."/>
            <person name="Tachezy J."/>
            <person name="Fraser-Liggett C.M."/>
            <person name="Johnson P.J."/>
        </authorList>
    </citation>
    <scope>NUCLEOTIDE SEQUENCE [LARGE SCALE GENOMIC DNA]</scope>
    <source>
        <strain evidence="2">G3</strain>
    </source>
</reference>
<dbReference type="KEGG" id="tva:4754045"/>
<dbReference type="EMBL" id="DS113766">
    <property type="protein sequence ID" value="EAX96275.1"/>
    <property type="molecule type" value="Genomic_DNA"/>
</dbReference>
<feature type="region of interest" description="Disordered" evidence="1">
    <location>
        <begin position="1638"/>
        <end position="1664"/>
    </location>
</feature>
<feature type="compositionally biased region" description="Low complexity" evidence="1">
    <location>
        <begin position="1155"/>
        <end position="1166"/>
    </location>
</feature>
<feature type="compositionally biased region" description="Pro residues" evidence="1">
    <location>
        <begin position="1299"/>
        <end position="1315"/>
    </location>
</feature>
<feature type="region of interest" description="Disordered" evidence="1">
    <location>
        <begin position="1537"/>
        <end position="1602"/>
    </location>
</feature>
<evidence type="ECO:0000256" key="1">
    <source>
        <dbReference type="SAM" id="MobiDB-lite"/>
    </source>
</evidence>
<dbReference type="InParanoid" id="A2FFQ0"/>
<feature type="compositionally biased region" description="Polar residues" evidence="1">
    <location>
        <begin position="1069"/>
        <end position="1081"/>
    </location>
</feature>
<keyword evidence="3" id="KW-1185">Reference proteome</keyword>
<dbReference type="VEuPathDB" id="TrichDB:TVAG_324490"/>
<name>A2FFQ0_TRIV3</name>
<proteinExistence type="predicted"/>
<dbReference type="VEuPathDB" id="TrichDB:TVAGG3_0489540"/>
<dbReference type="PANTHER" id="PTHR12904:SF23">
    <property type="entry name" value="PROTEIN ZER-1 HOMOLOG"/>
    <property type="match status" value="1"/>
</dbReference>
<organism evidence="2 3">
    <name type="scientific">Trichomonas vaginalis (strain ATCC PRA-98 / G3)</name>
    <dbReference type="NCBI Taxonomy" id="412133"/>
    <lineage>
        <taxon>Eukaryota</taxon>
        <taxon>Metamonada</taxon>
        <taxon>Parabasalia</taxon>
        <taxon>Trichomonadida</taxon>
        <taxon>Trichomonadidae</taxon>
        <taxon>Trichomonas</taxon>
    </lineage>
</organism>
<protein>
    <recommendedName>
        <fullName evidence="4">Leucine Rich Repeat family protein</fullName>
    </recommendedName>
</protein>
<dbReference type="Proteomes" id="UP000001542">
    <property type="component" value="Unassembled WGS sequence"/>
</dbReference>
<feature type="region of interest" description="Disordered" evidence="1">
    <location>
        <begin position="1431"/>
        <end position="1522"/>
    </location>
</feature>
<feature type="compositionally biased region" description="Basic and acidic residues" evidence="1">
    <location>
        <begin position="1545"/>
        <end position="1556"/>
    </location>
</feature>
<evidence type="ECO:0000313" key="2">
    <source>
        <dbReference type="EMBL" id="EAX96275.1"/>
    </source>
</evidence>
<dbReference type="STRING" id="5722.A2FFQ0"/>
<feature type="region of interest" description="Disordered" evidence="1">
    <location>
        <begin position="1032"/>
        <end position="1110"/>
    </location>
</feature>
<feature type="compositionally biased region" description="Pro residues" evidence="1">
    <location>
        <begin position="1340"/>
        <end position="1352"/>
    </location>
</feature>
<dbReference type="SUPFAM" id="SSF52047">
    <property type="entry name" value="RNI-like"/>
    <property type="match status" value="1"/>
</dbReference>
<feature type="region of interest" description="Disordered" evidence="1">
    <location>
        <begin position="1124"/>
        <end position="1393"/>
    </location>
</feature>
<gene>
    <name evidence="2" type="ORF">TVAG_324490</name>
</gene>
<evidence type="ECO:0008006" key="4">
    <source>
        <dbReference type="Google" id="ProtNLM"/>
    </source>
</evidence>
<dbReference type="Gene3D" id="3.80.10.10">
    <property type="entry name" value="Ribonuclease Inhibitor"/>
    <property type="match status" value="1"/>
</dbReference>
<feature type="compositionally biased region" description="Polar residues" evidence="1">
    <location>
        <begin position="1232"/>
        <end position="1246"/>
    </location>
</feature>
<dbReference type="SMR" id="A2FFQ0"/>
<feature type="compositionally biased region" description="Pro residues" evidence="1">
    <location>
        <begin position="1588"/>
        <end position="1602"/>
    </location>
</feature>
<reference evidence="2" key="1">
    <citation type="submission" date="2006-10" db="EMBL/GenBank/DDBJ databases">
        <authorList>
            <person name="Amadeo P."/>
            <person name="Zhao Q."/>
            <person name="Wortman J."/>
            <person name="Fraser-Liggett C."/>
            <person name="Carlton J."/>
        </authorList>
    </citation>
    <scope>NUCLEOTIDE SEQUENCE</scope>
    <source>
        <strain evidence="2">G3</strain>
    </source>
</reference>
<dbReference type="InterPro" id="IPR051341">
    <property type="entry name" value="Zyg-11_UBL_adapter"/>
</dbReference>
<dbReference type="PANTHER" id="PTHR12904">
    <property type="match status" value="1"/>
</dbReference>
<evidence type="ECO:0000313" key="3">
    <source>
        <dbReference type="Proteomes" id="UP000001542"/>
    </source>
</evidence>
<dbReference type="RefSeq" id="XP_001309205.1">
    <property type="nucleotide sequence ID" value="XM_001309204.1"/>
</dbReference>
<feature type="compositionally biased region" description="Low complexity" evidence="1">
    <location>
        <begin position="1431"/>
        <end position="1442"/>
    </location>
</feature>
<feature type="compositionally biased region" description="Polar residues" evidence="1">
    <location>
        <begin position="1287"/>
        <end position="1298"/>
    </location>
</feature>